<dbReference type="Proteomes" id="UP000295416">
    <property type="component" value="Unassembled WGS sequence"/>
</dbReference>
<name>A0A4R2P7Q8_9BACL</name>
<evidence type="ECO:0000313" key="1">
    <source>
        <dbReference type="EMBL" id="TCP30021.1"/>
    </source>
</evidence>
<accession>A0A4R2P7Q8</accession>
<dbReference type="OrthoDB" id="191894at2"/>
<dbReference type="PANTHER" id="PTHR38664:SF1">
    <property type="entry name" value="SLR0058 PROTEIN"/>
    <property type="match status" value="1"/>
</dbReference>
<reference evidence="1 2" key="1">
    <citation type="submission" date="2019-03" db="EMBL/GenBank/DDBJ databases">
        <title>Genomic Encyclopedia of Type Strains, Phase IV (KMG-IV): sequencing the most valuable type-strain genomes for metagenomic binning, comparative biology and taxonomic classification.</title>
        <authorList>
            <person name="Goeker M."/>
        </authorList>
    </citation>
    <scope>NUCLEOTIDE SEQUENCE [LARGE SCALE GENOMIC DNA]</scope>
    <source>
        <strain evidence="1 2">DSM 19377</strain>
    </source>
</reference>
<dbReference type="EMBL" id="SLXK01000007">
    <property type="protein sequence ID" value="TCP30021.1"/>
    <property type="molecule type" value="Genomic_DNA"/>
</dbReference>
<comment type="caution">
    <text evidence="1">The sequence shown here is derived from an EMBL/GenBank/DDBJ whole genome shotgun (WGS) entry which is preliminary data.</text>
</comment>
<keyword evidence="2" id="KW-1185">Reference proteome</keyword>
<dbReference type="AlphaFoldDB" id="A0A4R2P7Q8"/>
<protein>
    <submittedName>
        <fullName evidence="1">Polyhydroxyalkanoate synthesis regulator phasin</fullName>
    </submittedName>
</protein>
<sequence>MNDLLKKGFYLGLGAAFAGKEKAEKYINELAAKGDIAPSEAKKFIDGLGEKGKGKKEEWNDQFRQEITSMIKGLGFITEEDLKEVKQQLNTLEEKLDSLVQSAKK</sequence>
<organism evidence="1 2">
    <name type="scientific">Scopulibacillus darangshiensis</name>
    <dbReference type="NCBI Taxonomy" id="442528"/>
    <lineage>
        <taxon>Bacteria</taxon>
        <taxon>Bacillati</taxon>
        <taxon>Bacillota</taxon>
        <taxon>Bacilli</taxon>
        <taxon>Bacillales</taxon>
        <taxon>Sporolactobacillaceae</taxon>
        <taxon>Scopulibacillus</taxon>
    </lineage>
</organism>
<dbReference type="NCBIfam" id="NF047773">
    <property type="entry name" value="phas_rel_Lepto"/>
    <property type="match status" value="1"/>
</dbReference>
<gene>
    <name evidence="1" type="ORF">EV207_107115</name>
</gene>
<dbReference type="RefSeq" id="WP_132745187.1">
    <property type="nucleotide sequence ID" value="NZ_SLXK01000007.1"/>
</dbReference>
<dbReference type="PANTHER" id="PTHR38664">
    <property type="entry name" value="SLR0058 PROTEIN"/>
    <property type="match status" value="1"/>
</dbReference>
<dbReference type="InterPro" id="IPR008769">
    <property type="entry name" value="PhaF_PhaI"/>
</dbReference>
<evidence type="ECO:0000313" key="2">
    <source>
        <dbReference type="Proteomes" id="UP000295416"/>
    </source>
</evidence>
<proteinExistence type="predicted"/>